<dbReference type="GO" id="GO:0090729">
    <property type="term" value="F:toxin activity"/>
    <property type="evidence" value="ECO:0007669"/>
    <property type="project" value="UniProtKB-KW"/>
</dbReference>
<evidence type="ECO:0000313" key="25">
    <source>
        <dbReference type="Proteomes" id="UP000807504"/>
    </source>
</evidence>
<dbReference type="Pfam" id="PF13424">
    <property type="entry name" value="TPR_12"/>
    <property type="match status" value="2"/>
</dbReference>
<dbReference type="GO" id="GO:0044231">
    <property type="term" value="C:host cell presynaptic membrane"/>
    <property type="evidence" value="ECO:0007669"/>
    <property type="project" value="UniProtKB-KW"/>
</dbReference>
<dbReference type="Gene3D" id="1.10.287.70">
    <property type="match status" value="1"/>
</dbReference>
<protein>
    <recommendedName>
        <fullName evidence="19">Alpha-latrotoxin</fullName>
    </recommendedName>
</protein>
<dbReference type="PROSITE" id="PS50297">
    <property type="entry name" value="ANK_REP_REGION"/>
    <property type="match status" value="4"/>
</dbReference>
<evidence type="ECO:0000259" key="23">
    <source>
        <dbReference type="SMART" id="SM00079"/>
    </source>
</evidence>
<evidence type="ECO:0000256" key="10">
    <source>
        <dbReference type="ARBA" id="ARBA00023018"/>
    </source>
</evidence>
<dbReference type="SUPFAM" id="SSF48452">
    <property type="entry name" value="TPR-like"/>
    <property type="match status" value="3"/>
</dbReference>
<evidence type="ECO:0000256" key="12">
    <source>
        <dbReference type="ARBA" id="ARBA00023043"/>
    </source>
</evidence>
<proteinExistence type="inferred from homology"/>
<evidence type="ECO:0000256" key="7">
    <source>
        <dbReference type="ARBA" id="ARBA00022656"/>
    </source>
</evidence>
<keyword evidence="9" id="KW-0677">Repeat</keyword>
<keyword evidence="4" id="KW-0268">Exocytosis</keyword>
<dbReference type="PANTHER" id="PTHR24198">
    <property type="entry name" value="ANKYRIN REPEAT AND PROTEIN KINASE DOMAIN-CONTAINING PROTEIN"/>
    <property type="match status" value="1"/>
</dbReference>
<feature type="repeat" description="ANK" evidence="20">
    <location>
        <begin position="1151"/>
        <end position="1183"/>
    </location>
</feature>
<feature type="repeat" description="ANK" evidence="20">
    <location>
        <begin position="1004"/>
        <end position="1036"/>
    </location>
</feature>
<evidence type="ECO:0000256" key="19">
    <source>
        <dbReference type="ARBA" id="ARBA00049811"/>
    </source>
</evidence>
<dbReference type="InterPro" id="IPR002110">
    <property type="entry name" value="Ankyrin_rpt"/>
</dbReference>
<keyword evidence="15" id="KW-1053">Target membrane</keyword>
<evidence type="ECO:0000256" key="1">
    <source>
        <dbReference type="ARBA" id="ARBA00004175"/>
    </source>
</evidence>
<comment type="subunit">
    <text evidence="18">Homotetramer in membranes.</text>
</comment>
<dbReference type="Proteomes" id="UP000807504">
    <property type="component" value="Unassembled WGS sequence"/>
</dbReference>
<evidence type="ECO:0000256" key="8">
    <source>
        <dbReference type="ARBA" id="ARBA00022699"/>
    </source>
</evidence>
<keyword evidence="14" id="KW-0628">Postsynaptic cell membrane</keyword>
<dbReference type="GO" id="GO:0045211">
    <property type="term" value="C:postsynaptic membrane"/>
    <property type="evidence" value="ECO:0007669"/>
    <property type="project" value="UniProtKB-SubCell"/>
</dbReference>
<evidence type="ECO:0000256" key="17">
    <source>
        <dbReference type="ARBA" id="ARBA00049657"/>
    </source>
</evidence>
<dbReference type="InterPro" id="IPR036770">
    <property type="entry name" value="Ankyrin_rpt-contain_sf"/>
</dbReference>
<dbReference type="GO" id="GO:0044218">
    <property type="term" value="C:other organism cell membrane"/>
    <property type="evidence" value="ECO:0007669"/>
    <property type="project" value="UniProtKB-KW"/>
</dbReference>
<keyword evidence="12 20" id="KW-0040">ANK repeat</keyword>
<feature type="transmembrane region" description="Helical" evidence="21">
    <location>
        <begin position="400"/>
        <end position="419"/>
    </location>
</feature>
<keyword evidence="25" id="KW-1185">Reference proteome</keyword>
<reference evidence="24" key="1">
    <citation type="journal article" date="2020" name="bioRxiv">
        <title>Chromosome-level reference genome of the European wasp spider Argiope bruennichi: a resource for studies on range expansion and evolutionary adaptation.</title>
        <authorList>
            <person name="Sheffer M.M."/>
            <person name="Hoppe A."/>
            <person name="Krehenwinkel H."/>
            <person name="Uhl G."/>
            <person name="Kuss A.W."/>
            <person name="Jensen L."/>
            <person name="Jensen C."/>
            <person name="Gillespie R.G."/>
            <person name="Hoff K.J."/>
            <person name="Prost S."/>
        </authorList>
    </citation>
    <scope>NUCLEOTIDE SEQUENCE</scope>
</reference>
<accession>A0A8T0FD11</accession>
<dbReference type="SUPFAM" id="SSF48403">
    <property type="entry name" value="Ankyrin repeat"/>
    <property type="match status" value="1"/>
</dbReference>
<gene>
    <name evidence="24" type="ORF">HNY73_009775</name>
</gene>
<sequence>MIGCKGRTVLVFLLPVLAAAYRVKIGVLNAPGSDRRQNSERFWSFDRNLLSSVVLEPVVYELPYWSTLEIVRTVCDAAKEGARALVVVQSPPRLAPLLNTYSEHLHLPLVLGAAIPSTNPLQISLLPDTVPAVVAVLRHYQWNSFAFIYDTDHGRHRAKKGSTQGVFKNHQVFCWERRDSALLSYDASRLLHTVFTQLSREFPETLVASVPPQVDCFNYSSGLPDTDKLFLRHVLLGRGVTGNLQFDGQGRREGYSLNIIESTPFSLNKIGTWSDTKGLKLNEKILPPVTAFQKRDIPVRVTSITVPPFLMVKPDGRWKVFWGLLGGTSLGQAVGTQMRNETDMVVADLTKTPERGQVVYFSKTFMTFGLNLLVHKPQDMLQEPSTFGPFSFLTVWPAELWLVVVLAVLVFAAACYGASRWVGTPDRVRALESKGTDSLSPCGSLWFTVGALLQRDTGIYPRSFTHRVWALLWWSFCFFVLVSYVSALSAALLRNRSHVISTYSQKTTQEILGVSLAVDVPWTTSRRRVGVWIRAGGITFCKEEMSEEIHQAIEEIREKRNGSKALQILHMSAYFSSTEVIHLDMFLDIVATTEETEDSIQLLKQKSLIESYSKDTFGVKKTIQKEIRAFLKRSGKERQILMAAFVLMKYHLIGHHETHLNYVDHALSLLSYIREFPDLVELSASLPNLVVLTLQRQSRLEEAFEFAKTALKFLERILGQGHTETLAMQHTLALVLEKKGKLGEAEKVSKELYEKDLKYSTKKEITECLISRARQLCELSKYEDALLVYQELIGDTTVLETFESGVLTAWNDYGTLLNDMGRHSEAISILEEVLVQKRKVLTPDDKYGEEYLGILHPDTLRAERNIGLVLLNKGDYDEALKTLENVEVKLKKVYADNHLEILCTRGNIIAALINLERYDEALEISYDVYEAYKNSLGEKHNETLRVKHHIGSIYLRQRRLEEAVNIFQDVYSGFYNVFGPNHYSTIEVKTTLEALGWVPLASGSNSVNLHAAVQKGDWNTVFKLIEKNADVNVVDSKGRSPLHYAALNGSIDIAKYLLKKGVMYDAKSLVGETPLTLATDSRMRNLLISVKNLFKNAKKGNEMNIADQAELINVKDRNGYSLLHFAVNNSAKRAVQELLDVGCNPICFSLKGNTPLHIAVSKGQIDIAEILLKSVALKDLSDFLNAKTTEKGNSALHVAAKNNNVDMVKCLLKFGASYDIENKDGETPIQLSSSRSVCDLLNVTHRLFSGFQEGNPDVTTVLKSLGISNLLAVTSARNRAGLTLLQVAAINKHKFIGHELDLLQKGAPAIGVVRGGSSMAFFVNSNVSWYRDLGRYLQDHPDVMSKTILEGVEKVRNSGGRYAFVTESVTSEYMANRPPCDILATPGYFTTRTFAPALAKNSPYKDIVDHGVLTLTENGTLRELYEKWWHNYTDQCEDPNMNILPKVYSQSMNLHEVSGVFFILMALAVISVGTAFVEYYIASSRLSIK</sequence>
<keyword evidence="7" id="KW-0800">Toxin</keyword>
<comment type="subcellular location">
    <subcellularLocation>
        <location evidence="16">Postsynaptic cell membrane</location>
    </subcellularLocation>
    <subcellularLocation>
        <location evidence="2">Secreted</location>
    </subcellularLocation>
    <subcellularLocation>
        <location evidence="1">Target cell membrane</location>
    </subcellularLocation>
</comment>
<keyword evidence="21" id="KW-1133">Transmembrane helix</keyword>
<feature type="transmembrane region" description="Helical" evidence="21">
    <location>
        <begin position="471"/>
        <end position="493"/>
    </location>
</feature>
<comment type="caution">
    <text evidence="24">The sequence shown here is derived from an EMBL/GenBank/DDBJ whole genome shotgun (WGS) entry which is preliminary data.</text>
</comment>
<keyword evidence="11" id="KW-0638">Presynaptic neurotoxin</keyword>
<evidence type="ECO:0000256" key="14">
    <source>
        <dbReference type="ARBA" id="ARBA00023257"/>
    </source>
</evidence>
<evidence type="ECO:0000256" key="15">
    <source>
        <dbReference type="ARBA" id="ARBA00023298"/>
    </source>
</evidence>
<feature type="repeat" description="ANK" evidence="20">
    <location>
        <begin position="1037"/>
        <end position="1069"/>
    </location>
</feature>
<keyword evidence="6" id="KW-1052">Target cell membrane</keyword>
<dbReference type="GO" id="GO:0005576">
    <property type="term" value="C:extracellular region"/>
    <property type="evidence" value="ECO:0007669"/>
    <property type="project" value="UniProtKB-SubCell"/>
</dbReference>
<evidence type="ECO:0000256" key="16">
    <source>
        <dbReference type="ARBA" id="ARBA00034100"/>
    </source>
</evidence>
<keyword evidence="13 21" id="KW-0472">Membrane</keyword>
<evidence type="ECO:0000256" key="4">
    <source>
        <dbReference type="ARBA" id="ARBA00022483"/>
    </source>
</evidence>
<feature type="transmembrane region" description="Helical" evidence="21">
    <location>
        <begin position="1459"/>
        <end position="1481"/>
    </location>
</feature>
<dbReference type="SMART" id="SM00248">
    <property type="entry name" value="ANK"/>
    <property type="match status" value="6"/>
</dbReference>
<dbReference type="Gene3D" id="3.40.190.10">
    <property type="entry name" value="Periplasmic binding protein-like II"/>
    <property type="match status" value="3"/>
</dbReference>
<keyword evidence="21" id="KW-0812">Transmembrane</keyword>
<comment type="similarity">
    <text evidence="3">Belongs to the glutamate-gated ion channel (TC 1.A.10.1) family.</text>
</comment>
<feature type="repeat" description="ANK" evidence="20">
    <location>
        <begin position="1191"/>
        <end position="1223"/>
    </location>
</feature>
<reference evidence="24" key="2">
    <citation type="submission" date="2020-06" db="EMBL/GenBank/DDBJ databases">
        <authorList>
            <person name="Sheffer M."/>
        </authorList>
    </citation>
    <scope>NUCLEOTIDE SEQUENCE</scope>
</reference>
<dbReference type="EMBL" id="JABXBU010000015">
    <property type="protein sequence ID" value="KAF8788245.1"/>
    <property type="molecule type" value="Genomic_DNA"/>
</dbReference>
<feature type="chain" id="PRO_5035887910" description="Alpha-latrotoxin" evidence="22">
    <location>
        <begin position="21"/>
        <end position="1489"/>
    </location>
</feature>
<keyword evidence="8" id="KW-0528">Neurotoxin</keyword>
<evidence type="ECO:0000256" key="22">
    <source>
        <dbReference type="SAM" id="SignalP"/>
    </source>
</evidence>
<evidence type="ECO:0000256" key="3">
    <source>
        <dbReference type="ARBA" id="ARBA00008685"/>
    </source>
</evidence>
<dbReference type="GO" id="GO:0006887">
    <property type="term" value="P:exocytosis"/>
    <property type="evidence" value="ECO:0007669"/>
    <property type="project" value="UniProtKB-KW"/>
</dbReference>
<keyword evidence="22" id="KW-0732">Signal</keyword>
<dbReference type="Gene3D" id="1.25.40.20">
    <property type="entry name" value="Ankyrin repeat-containing domain"/>
    <property type="match status" value="2"/>
</dbReference>
<dbReference type="Gene3D" id="1.25.40.10">
    <property type="entry name" value="Tetratricopeptide repeat domain"/>
    <property type="match status" value="2"/>
</dbReference>
<dbReference type="Gene3D" id="3.40.50.2300">
    <property type="match status" value="4"/>
</dbReference>
<evidence type="ECO:0000256" key="5">
    <source>
        <dbReference type="ARBA" id="ARBA00022525"/>
    </source>
</evidence>
<dbReference type="SUPFAM" id="SSF53850">
    <property type="entry name" value="Periplasmic binding protein-like II"/>
    <property type="match status" value="2"/>
</dbReference>
<keyword evidence="10" id="KW-0770">Synapse</keyword>
<comment type="similarity">
    <text evidence="17">Belongs to the cationic peptide 01 (latrotoxin) family. 03 (alpha-latrotoxin) subfamily.</text>
</comment>
<evidence type="ECO:0000256" key="13">
    <source>
        <dbReference type="ARBA" id="ARBA00023136"/>
    </source>
</evidence>
<evidence type="ECO:0000256" key="21">
    <source>
        <dbReference type="SAM" id="Phobius"/>
    </source>
</evidence>
<keyword evidence="5" id="KW-0964">Secreted</keyword>
<evidence type="ECO:0000256" key="11">
    <source>
        <dbReference type="ARBA" id="ARBA00023028"/>
    </source>
</evidence>
<dbReference type="Pfam" id="PF13857">
    <property type="entry name" value="Ank_5"/>
    <property type="match status" value="1"/>
</dbReference>
<dbReference type="SMART" id="SM00079">
    <property type="entry name" value="PBPe"/>
    <property type="match status" value="1"/>
</dbReference>
<dbReference type="PROSITE" id="PS50088">
    <property type="entry name" value="ANK_REPEAT"/>
    <property type="match status" value="4"/>
</dbReference>
<evidence type="ECO:0000256" key="9">
    <source>
        <dbReference type="ARBA" id="ARBA00022737"/>
    </source>
</evidence>
<evidence type="ECO:0000256" key="18">
    <source>
        <dbReference type="ARBA" id="ARBA00049715"/>
    </source>
</evidence>
<evidence type="ECO:0000256" key="6">
    <source>
        <dbReference type="ARBA" id="ARBA00022537"/>
    </source>
</evidence>
<feature type="signal peptide" evidence="22">
    <location>
        <begin position="1"/>
        <end position="20"/>
    </location>
</feature>
<dbReference type="InterPro" id="IPR011990">
    <property type="entry name" value="TPR-like_helical_dom_sf"/>
</dbReference>
<dbReference type="GO" id="GO:0015276">
    <property type="term" value="F:ligand-gated monoatomic ion channel activity"/>
    <property type="evidence" value="ECO:0007669"/>
    <property type="project" value="InterPro"/>
</dbReference>
<feature type="domain" description="Ionotropic glutamate receptor C-terminal" evidence="23">
    <location>
        <begin position="1195"/>
        <end position="1431"/>
    </location>
</feature>
<dbReference type="PANTHER" id="PTHR24198:SF165">
    <property type="entry name" value="ANKYRIN REPEAT-CONTAINING PROTEIN-RELATED"/>
    <property type="match status" value="1"/>
</dbReference>
<organism evidence="24 25">
    <name type="scientific">Argiope bruennichi</name>
    <name type="common">Wasp spider</name>
    <name type="synonym">Aranea bruennichi</name>
    <dbReference type="NCBI Taxonomy" id="94029"/>
    <lineage>
        <taxon>Eukaryota</taxon>
        <taxon>Metazoa</taxon>
        <taxon>Ecdysozoa</taxon>
        <taxon>Arthropoda</taxon>
        <taxon>Chelicerata</taxon>
        <taxon>Arachnida</taxon>
        <taxon>Araneae</taxon>
        <taxon>Araneomorphae</taxon>
        <taxon>Entelegynae</taxon>
        <taxon>Araneoidea</taxon>
        <taxon>Araneidae</taxon>
        <taxon>Argiope</taxon>
    </lineage>
</organism>
<dbReference type="InterPro" id="IPR001320">
    <property type="entry name" value="Iontro_rcpt_C"/>
</dbReference>
<dbReference type="Pfam" id="PF01094">
    <property type="entry name" value="ANF_receptor"/>
    <property type="match status" value="1"/>
</dbReference>
<keyword evidence="24" id="KW-0675">Receptor</keyword>
<evidence type="ECO:0000313" key="24">
    <source>
        <dbReference type="EMBL" id="KAF8788245.1"/>
    </source>
</evidence>
<dbReference type="Pfam" id="PF12796">
    <property type="entry name" value="Ank_2"/>
    <property type="match status" value="2"/>
</dbReference>
<evidence type="ECO:0000256" key="20">
    <source>
        <dbReference type="PROSITE-ProRule" id="PRU00023"/>
    </source>
</evidence>
<dbReference type="InterPro" id="IPR001828">
    <property type="entry name" value="ANF_lig-bd_rcpt"/>
</dbReference>
<evidence type="ECO:0000256" key="2">
    <source>
        <dbReference type="ARBA" id="ARBA00004613"/>
    </source>
</evidence>
<name>A0A8T0FD11_ARGBR</name>